<dbReference type="SUPFAM" id="SSF56003">
    <property type="entry name" value="Molybdenum cofactor-binding domain"/>
    <property type="match status" value="1"/>
</dbReference>
<dbReference type="Pfam" id="PF20256">
    <property type="entry name" value="MoCoBD_2"/>
    <property type="match status" value="1"/>
</dbReference>
<dbReference type="SMART" id="SM01008">
    <property type="entry name" value="Ald_Xan_dh_C"/>
    <property type="match status" value="1"/>
</dbReference>
<dbReference type="SUPFAM" id="SSF54665">
    <property type="entry name" value="CO dehydrogenase molybdoprotein N-domain-like"/>
    <property type="match status" value="1"/>
</dbReference>
<evidence type="ECO:0000259" key="3">
    <source>
        <dbReference type="SMART" id="SM01008"/>
    </source>
</evidence>
<keyword evidence="2" id="KW-0560">Oxidoreductase</keyword>
<feature type="domain" description="Aldehyde oxidase/xanthine dehydrogenase a/b hammerhead" evidence="3">
    <location>
        <begin position="53"/>
        <end position="168"/>
    </location>
</feature>
<name>A0A0A3Y8I5_BRAJP</name>
<dbReference type="Pfam" id="PF02738">
    <property type="entry name" value="MoCoBD_1"/>
    <property type="match status" value="1"/>
</dbReference>
<evidence type="ECO:0000313" key="5">
    <source>
        <dbReference type="Proteomes" id="UP000030377"/>
    </source>
</evidence>
<dbReference type="Gene3D" id="3.90.1170.50">
    <property type="entry name" value="Aldehyde oxidase/xanthine dehydrogenase, a/b hammerhead"/>
    <property type="match status" value="1"/>
</dbReference>
<evidence type="ECO:0000256" key="1">
    <source>
        <dbReference type="ARBA" id="ARBA00022505"/>
    </source>
</evidence>
<evidence type="ECO:0000256" key="2">
    <source>
        <dbReference type="ARBA" id="ARBA00023002"/>
    </source>
</evidence>
<dbReference type="InterPro" id="IPR000674">
    <property type="entry name" value="Ald_Oxase/Xan_DH_a/b"/>
</dbReference>
<accession>A0A0A3Y8I5</accession>
<sequence>MSKLQNAIVGGVRAAMGYVPGSWLPGGTPDPLIDKRVNLGTQQSRIDGPDKVKGAARFAAEVPMEGLLYAAFVHSTIAHGRIAELDVAAAETADGVALVMTHRNAPKMALPPPIGLTNLKAAGNNILPVMQDANIRWNGQTVAVVLAETQEQANFAASLVVVRYEPVTARTDFEAGKANARTPDSLMIERNRLKKGDAESAFRTAAAVTDAIYRTPWHSHSPIEPHAATIRWDGDRLIVHDATQMLHGTAGSLAKVFDIKETQVFVSSPFVGGGFGGKGLWDHQILGAAAAKLAQRPVRLVLSRASMQRLIGGRSQTEQRVALAADRDGRLLALLHHGYSVKPAHGVADEAFTLTSRTLYAARSFDIVQHAIDLDVLANTFMRAPGEAPGTFAVESAMDELAHELQIDPIELRRRNIGHSDPVSGAPHSQSDLMLAYDLGAKRFGWERRSSKPGSRKEGEWLVGMGCATGSFPYARMPGTSARITIDGDGRATVASAAHEMGMGTATVQRQHAADRLGLPLDRVTIRIGDTSLPFGSFAGGSSQTASLGAAINAASTKLAGELLRLAGNDTPLAGLRANEVEFADGGLRKIGDPSRHESFASILKRAARSDISVVGESSAPLEVLKFSMHSRSAVFCELRVSEATGEVRVDRLVGSFDCGRILNPKTAASQLRGGMIMGLGMALTEETLLDERSGRVISASIADYHMPAHLDVPEIDVLWTDIPDPRTPMGARGIGEIGTTGVAAAIANAAFNATGKRIRDLPLTPDKLLLA</sequence>
<dbReference type="Pfam" id="PF01315">
    <property type="entry name" value="Ald_Xan_dh_C"/>
    <property type="match status" value="1"/>
</dbReference>
<keyword evidence="1" id="KW-0500">Molybdenum</keyword>
<dbReference type="InterPro" id="IPR036856">
    <property type="entry name" value="Ald_Oxase/Xan_DH_a/b_sf"/>
</dbReference>
<dbReference type="PANTHER" id="PTHR11908:SF132">
    <property type="entry name" value="ALDEHYDE OXIDASE 1-RELATED"/>
    <property type="match status" value="1"/>
</dbReference>
<dbReference type="EMBL" id="JRPN01000001">
    <property type="protein sequence ID" value="KGT81716.1"/>
    <property type="molecule type" value="Genomic_DNA"/>
</dbReference>
<dbReference type="Gene3D" id="3.30.365.10">
    <property type="entry name" value="Aldehyde oxidase/xanthine dehydrogenase, molybdopterin binding domain"/>
    <property type="match status" value="4"/>
</dbReference>
<dbReference type="GO" id="GO:0005506">
    <property type="term" value="F:iron ion binding"/>
    <property type="evidence" value="ECO:0007669"/>
    <property type="project" value="InterPro"/>
</dbReference>
<dbReference type="InterPro" id="IPR016208">
    <property type="entry name" value="Ald_Oxase/xanthine_DH-like"/>
</dbReference>
<dbReference type="InterPro" id="IPR008274">
    <property type="entry name" value="AldOxase/xan_DH_MoCoBD1"/>
</dbReference>
<dbReference type="PANTHER" id="PTHR11908">
    <property type="entry name" value="XANTHINE DEHYDROGENASE"/>
    <property type="match status" value="1"/>
</dbReference>
<reference evidence="4 5" key="1">
    <citation type="submission" date="2014-09" db="EMBL/GenBank/DDBJ databases">
        <title>Draft genome of Bradyrhizobium japonicum Is-34.</title>
        <authorList>
            <person name="Tsurumaru H."/>
            <person name="Yamakawa T."/>
            <person name="Hashimoto S."/>
            <person name="Okizaki K."/>
            <person name="Kanesaki Y."/>
            <person name="Yoshikawa H."/>
            <person name="Yajima S."/>
        </authorList>
    </citation>
    <scope>NUCLEOTIDE SEQUENCE [LARGE SCALE GENOMIC DNA]</scope>
    <source>
        <strain evidence="4 5">Is-34</strain>
    </source>
</reference>
<dbReference type="InterPro" id="IPR037165">
    <property type="entry name" value="AldOxase/xan_DH_Mopterin-bd_sf"/>
</dbReference>
<dbReference type="InterPro" id="IPR046867">
    <property type="entry name" value="AldOxase/xan_DH_MoCoBD2"/>
</dbReference>
<proteinExistence type="predicted"/>
<organism evidence="4 5">
    <name type="scientific">Bradyrhizobium japonicum</name>
    <dbReference type="NCBI Taxonomy" id="375"/>
    <lineage>
        <taxon>Bacteria</taxon>
        <taxon>Pseudomonadati</taxon>
        <taxon>Pseudomonadota</taxon>
        <taxon>Alphaproteobacteria</taxon>
        <taxon>Hyphomicrobiales</taxon>
        <taxon>Nitrobacteraceae</taxon>
        <taxon>Bradyrhizobium</taxon>
    </lineage>
</organism>
<dbReference type="AlphaFoldDB" id="A0A0A3Y8I5"/>
<evidence type="ECO:0000313" key="4">
    <source>
        <dbReference type="EMBL" id="KGT81716.1"/>
    </source>
</evidence>
<gene>
    <name evidence="4" type="ORF">MA20_03060</name>
</gene>
<protein>
    <submittedName>
        <fullName evidence="4">Dehydrogenase</fullName>
    </submittedName>
</protein>
<comment type="caution">
    <text evidence="4">The sequence shown here is derived from an EMBL/GenBank/DDBJ whole genome shotgun (WGS) entry which is preliminary data.</text>
</comment>
<dbReference type="Proteomes" id="UP000030377">
    <property type="component" value="Unassembled WGS sequence"/>
</dbReference>
<dbReference type="GO" id="GO:0016491">
    <property type="term" value="F:oxidoreductase activity"/>
    <property type="evidence" value="ECO:0007669"/>
    <property type="project" value="UniProtKB-KW"/>
</dbReference>